<gene>
    <name evidence="2" type="ORF">HID58_070012</name>
</gene>
<feature type="compositionally biased region" description="Basic residues" evidence="1">
    <location>
        <begin position="184"/>
        <end position="194"/>
    </location>
</feature>
<sequence>QLSREEKGKDIATSPSLTRDVTANGSPLDEFDLIHRDALRDTENIFADAHRQIREEGADRVEVGSSDMSGSGQNIMVSVLSLCLVLLVAVDWESRLPCFLGPHKSRLSLFTRKQKKLLKKAREMEGVPDLSALLKGKLQLLSRKTTSDVVPESTNSEEAGASKGRDSIIVDEDISAEPSALSPKNKKKSKNSKKRVTDEAPGADVPLGEAASLGEASKSSKAKKKKEGKKRPREGTTSPVDHDDMLREGREATPEDLVGADPIEAVPEDRPKNKTKKRSVEAVPRATADGNTPSLSPETPLEKRRKLAASEGGSRSESAASERSAPDSATRRGVRSEGSLTRRGGGGANFHTVISFLTTRRLRLFLTPFDARSCRARSVIGYLYFKDEYVDAAFTRPRFSYDEKTPFIFNPLRYAELARQIRGGTRELP</sequence>
<accession>A0ABQ7YXK5</accession>
<feature type="compositionally biased region" description="Polar residues" evidence="1">
    <location>
        <begin position="144"/>
        <end position="157"/>
    </location>
</feature>
<evidence type="ECO:0000313" key="3">
    <source>
        <dbReference type="Proteomes" id="UP000824890"/>
    </source>
</evidence>
<feature type="non-terminal residue" evidence="2">
    <location>
        <position position="1"/>
    </location>
</feature>
<evidence type="ECO:0000313" key="2">
    <source>
        <dbReference type="EMBL" id="KAH0872650.1"/>
    </source>
</evidence>
<feature type="region of interest" description="Disordered" evidence="1">
    <location>
        <begin position="144"/>
        <end position="344"/>
    </location>
</feature>
<dbReference type="EMBL" id="JAGKQM010000016">
    <property type="protein sequence ID" value="KAH0872650.1"/>
    <property type="molecule type" value="Genomic_DNA"/>
</dbReference>
<protein>
    <submittedName>
        <fullName evidence="2">Uncharacterized protein</fullName>
    </submittedName>
</protein>
<organism evidence="2 3">
    <name type="scientific">Brassica napus</name>
    <name type="common">Rape</name>
    <dbReference type="NCBI Taxonomy" id="3708"/>
    <lineage>
        <taxon>Eukaryota</taxon>
        <taxon>Viridiplantae</taxon>
        <taxon>Streptophyta</taxon>
        <taxon>Embryophyta</taxon>
        <taxon>Tracheophyta</taxon>
        <taxon>Spermatophyta</taxon>
        <taxon>Magnoliopsida</taxon>
        <taxon>eudicotyledons</taxon>
        <taxon>Gunneridae</taxon>
        <taxon>Pentapetalae</taxon>
        <taxon>rosids</taxon>
        <taxon>malvids</taxon>
        <taxon>Brassicales</taxon>
        <taxon>Brassicaceae</taxon>
        <taxon>Brassiceae</taxon>
        <taxon>Brassica</taxon>
    </lineage>
</organism>
<reference evidence="2 3" key="1">
    <citation type="submission" date="2021-05" db="EMBL/GenBank/DDBJ databases">
        <title>Genome Assembly of Synthetic Allotetraploid Brassica napus Reveals Homoeologous Exchanges between Subgenomes.</title>
        <authorList>
            <person name="Davis J.T."/>
        </authorList>
    </citation>
    <scope>NUCLEOTIDE SEQUENCE [LARGE SCALE GENOMIC DNA]</scope>
    <source>
        <strain evidence="3">cv. Da-Ae</strain>
        <tissue evidence="2">Seedling</tissue>
    </source>
</reference>
<name>A0ABQ7YXK5_BRANA</name>
<feature type="compositionally biased region" description="Low complexity" evidence="1">
    <location>
        <begin position="208"/>
        <end position="219"/>
    </location>
</feature>
<feature type="compositionally biased region" description="Basic residues" evidence="1">
    <location>
        <begin position="220"/>
        <end position="232"/>
    </location>
</feature>
<feature type="compositionally biased region" description="Basic and acidic residues" evidence="1">
    <location>
        <begin position="240"/>
        <end position="253"/>
    </location>
</feature>
<evidence type="ECO:0000256" key="1">
    <source>
        <dbReference type="SAM" id="MobiDB-lite"/>
    </source>
</evidence>
<keyword evidence="3" id="KW-1185">Reference proteome</keyword>
<proteinExistence type="predicted"/>
<feature type="compositionally biased region" description="Low complexity" evidence="1">
    <location>
        <begin position="309"/>
        <end position="323"/>
    </location>
</feature>
<dbReference type="Proteomes" id="UP000824890">
    <property type="component" value="Unassembled WGS sequence"/>
</dbReference>
<comment type="caution">
    <text evidence="2">The sequence shown here is derived from an EMBL/GenBank/DDBJ whole genome shotgun (WGS) entry which is preliminary data.</text>
</comment>